<comment type="similarity">
    <text evidence="1">Belongs to the sirtuin family. Class I subfamily.</text>
</comment>
<reference evidence="7" key="1">
    <citation type="journal article" date="2023" name="Mol. Phylogenet. Evol.">
        <title>Genome-scale phylogeny and comparative genomics of the fungal order Sordariales.</title>
        <authorList>
            <person name="Hensen N."/>
            <person name="Bonometti L."/>
            <person name="Westerberg I."/>
            <person name="Brannstrom I.O."/>
            <person name="Guillou S."/>
            <person name="Cros-Aarteil S."/>
            <person name="Calhoun S."/>
            <person name="Haridas S."/>
            <person name="Kuo A."/>
            <person name="Mondo S."/>
            <person name="Pangilinan J."/>
            <person name="Riley R."/>
            <person name="LaButti K."/>
            <person name="Andreopoulos B."/>
            <person name="Lipzen A."/>
            <person name="Chen C."/>
            <person name="Yan M."/>
            <person name="Daum C."/>
            <person name="Ng V."/>
            <person name="Clum A."/>
            <person name="Steindorff A."/>
            <person name="Ohm R.A."/>
            <person name="Martin F."/>
            <person name="Silar P."/>
            <person name="Natvig D.O."/>
            <person name="Lalanne C."/>
            <person name="Gautier V."/>
            <person name="Ament-Velasquez S.L."/>
            <person name="Kruys A."/>
            <person name="Hutchinson M.I."/>
            <person name="Powell A.J."/>
            <person name="Barry K."/>
            <person name="Miller A.N."/>
            <person name="Grigoriev I.V."/>
            <person name="Debuchy R."/>
            <person name="Gladieux P."/>
            <person name="Hiltunen Thoren M."/>
            <person name="Johannesson H."/>
        </authorList>
    </citation>
    <scope>NUCLEOTIDE SEQUENCE [LARGE SCALE GENOMIC DNA]</scope>
    <source>
        <strain evidence="7">CBS 340.73</strain>
    </source>
</reference>
<organism evidence="6 7">
    <name type="scientific">Diplogelasinospora grovesii</name>
    <dbReference type="NCBI Taxonomy" id="303347"/>
    <lineage>
        <taxon>Eukaryota</taxon>
        <taxon>Fungi</taxon>
        <taxon>Dikarya</taxon>
        <taxon>Ascomycota</taxon>
        <taxon>Pezizomycotina</taxon>
        <taxon>Sordariomycetes</taxon>
        <taxon>Sordariomycetidae</taxon>
        <taxon>Sordariales</taxon>
        <taxon>Diplogelasinosporaceae</taxon>
        <taxon>Diplogelasinospora</taxon>
    </lineage>
</organism>
<feature type="active site" description="Proton acceptor" evidence="4">
    <location>
        <position position="130"/>
    </location>
</feature>
<feature type="domain" description="Deacetylase sirtuin-type" evidence="5">
    <location>
        <begin position="4"/>
        <end position="166"/>
    </location>
</feature>
<dbReference type="GO" id="GO:0017136">
    <property type="term" value="F:histone deacetylase activity, NAD-dependent"/>
    <property type="evidence" value="ECO:0007669"/>
    <property type="project" value="TreeGrafter"/>
</dbReference>
<feature type="binding site" evidence="4">
    <location>
        <position position="166"/>
    </location>
    <ligand>
        <name>Zn(2+)</name>
        <dbReference type="ChEBI" id="CHEBI:29105"/>
    </ligand>
</feature>
<dbReference type="InterPro" id="IPR003000">
    <property type="entry name" value="Sirtuin"/>
</dbReference>
<dbReference type="PANTHER" id="PTHR11085:SF8">
    <property type="entry name" value="NAD-DEPENDENT HISTONE DEACETYLASE HST3"/>
    <property type="match status" value="1"/>
</dbReference>
<dbReference type="GO" id="GO:0005634">
    <property type="term" value="C:nucleus"/>
    <property type="evidence" value="ECO:0007669"/>
    <property type="project" value="TreeGrafter"/>
</dbReference>
<dbReference type="GO" id="GO:0070403">
    <property type="term" value="F:NAD+ binding"/>
    <property type="evidence" value="ECO:0007669"/>
    <property type="project" value="InterPro"/>
</dbReference>
<evidence type="ECO:0000259" key="5">
    <source>
        <dbReference type="PROSITE" id="PS50305"/>
    </source>
</evidence>
<evidence type="ECO:0000256" key="3">
    <source>
        <dbReference type="ARBA" id="ARBA00023027"/>
    </source>
</evidence>
<keyword evidence="4" id="KW-0479">Metal-binding</keyword>
<feature type="binding site" evidence="4">
    <location>
        <position position="138"/>
    </location>
    <ligand>
        <name>Zn(2+)</name>
        <dbReference type="ChEBI" id="CHEBI:29105"/>
    </ligand>
</feature>
<dbReference type="Proteomes" id="UP001303473">
    <property type="component" value="Unassembled WGS sequence"/>
</dbReference>
<gene>
    <name evidence="6" type="ORF">QBC46DRAFT_218409</name>
</gene>
<evidence type="ECO:0000313" key="7">
    <source>
        <dbReference type="Proteomes" id="UP001303473"/>
    </source>
</evidence>
<dbReference type="AlphaFoldDB" id="A0AAN6MZH6"/>
<feature type="non-terminal residue" evidence="6">
    <location>
        <position position="166"/>
    </location>
</feature>
<dbReference type="Gene3D" id="3.40.50.1220">
    <property type="entry name" value="TPP-binding domain"/>
    <property type="match status" value="1"/>
</dbReference>
<evidence type="ECO:0000256" key="4">
    <source>
        <dbReference type="PROSITE-ProRule" id="PRU00236"/>
    </source>
</evidence>
<name>A0AAN6MZH6_9PEZI</name>
<dbReference type="GO" id="GO:0046872">
    <property type="term" value="F:metal ion binding"/>
    <property type="evidence" value="ECO:0007669"/>
    <property type="project" value="UniProtKB-KW"/>
</dbReference>
<dbReference type="PROSITE" id="PS50305">
    <property type="entry name" value="SIRTUIN"/>
    <property type="match status" value="1"/>
</dbReference>
<feature type="binding site" evidence="4">
    <location>
        <position position="141"/>
    </location>
    <ligand>
        <name>Zn(2+)</name>
        <dbReference type="ChEBI" id="CHEBI:29105"/>
    </ligand>
</feature>
<dbReference type="EMBL" id="MU853890">
    <property type="protein sequence ID" value="KAK3936249.1"/>
    <property type="molecule type" value="Genomic_DNA"/>
</dbReference>
<dbReference type="Pfam" id="PF02146">
    <property type="entry name" value="SIR2"/>
    <property type="match status" value="1"/>
</dbReference>
<dbReference type="InterPro" id="IPR029035">
    <property type="entry name" value="DHS-like_NAD/FAD-binding_dom"/>
</dbReference>
<dbReference type="InterPro" id="IPR026590">
    <property type="entry name" value="Ssirtuin_cat_dom"/>
</dbReference>
<keyword evidence="3" id="KW-0520">NAD</keyword>
<evidence type="ECO:0000256" key="2">
    <source>
        <dbReference type="ARBA" id="ARBA00022679"/>
    </source>
</evidence>
<sequence>IHVDPQSRAQLQAVARAFRLARRVVVVTGAGISTAAGIPDYRSKSGLYAKGDIFCAAALKNPQRVDTVRSAWNLYELAKNSLPTKSHEFVTVLNRMGKLVRCYTQNVDQLHERAGLSTGLEDDAQCVPLHGTVDSLRCPNCCQKFEWTEGQKEAVMASQELLCSRC</sequence>
<protein>
    <submittedName>
        <fullName evidence="6">DHS-like NAD/FAD-binding domain-containing protein</fullName>
    </submittedName>
</protein>
<keyword evidence="2" id="KW-0808">Transferase</keyword>
<feature type="non-terminal residue" evidence="6">
    <location>
        <position position="1"/>
    </location>
</feature>
<keyword evidence="4" id="KW-0862">Zinc</keyword>
<evidence type="ECO:0000313" key="6">
    <source>
        <dbReference type="EMBL" id="KAK3936249.1"/>
    </source>
</evidence>
<comment type="caution">
    <text evidence="6">The sequence shown here is derived from an EMBL/GenBank/DDBJ whole genome shotgun (WGS) entry which is preliminary data.</text>
</comment>
<feature type="binding site" evidence="4">
    <location>
        <position position="163"/>
    </location>
    <ligand>
        <name>Zn(2+)</name>
        <dbReference type="ChEBI" id="CHEBI:29105"/>
    </ligand>
</feature>
<accession>A0AAN6MZH6</accession>
<keyword evidence="7" id="KW-1185">Reference proteome</keyword>
<evidence type="ECO:0000256" key="1">
    <source>
        <dbReference type="ARBA" id="ARBA00006924"/>
    </source>
</evidence>
<proteinExistence type="inferred from homology"/>
<dbReference type="SUPFAM" id="SSF52467">
    <property type="entry name" value="DHS-like NAD/FAD-binding domain"/>
    <property type="match status" value="1"/>
</dbReference>
<dbReference type="PANTHER" id="PTHR11085">
    <property type="entry name" value="NAD-DEPENDENT PROTEIN DEACYLASE SIRTUIN-5, MITOCHONDRIAL-RELATED"/>
    <property type="match status" value="1"/>
</dbReference>
<dbReference type="InterPro" id="IPR050134">
    <property type="entry name" value="NAD-dep_sirtuin_deacylases"/>
</dbReference>